<proteinExistence type="predicted"/>
<evidence type="ECO:0008006" key="4">
    <source>
        <dbReference type="Google" id="ProtNLM"/>
    </source>
</evidence>
<dbReference type="Gene3D" id="3.40.50.300">
    <property type="entry name" value="P-loop containing nucleotide triphosphate hydrolases"/>
    <property type="match status" value="1"/>
</dbReference>
<name>A0A853C9C6_9ACTN</name>
<comment type="caution">
    <text evidence="2">The sequence shown here is derived from an EMBL/GenBank/DDBJ whole genome shotgun (WGS) entry which is preliminary data.</text>
</comment>
<evidence type="ECO:0000256" key="1">
    <source>
        <dbReference type="SAM" id="MobiDB-lite"/>
    </source>
</evidence>
<sequence>MGEAVEKVWRINRHMWVGGEPLSGVLDLRGRADPPAAPGPRPGVDRGQVPGPGGTRRPLLDDSTSAEDAPRGVSFLYDLNRLNVAVSRAKALAVVVMSEELLDARGRTPEQLRQVNALCRLVEIATVLAERPGGRLADSFLSLMARRKQTVATL</sequence>
<dbReference type="Proteomes" id="UP000541969">
    <property type="component" value="Unassembled WGS sequence"/>
</dbReference>
<evidence type="ECO:0000313" key="2">
    <source>
        <dbReference type="EMBL" id="NYJ03917.1"/>
    </source>
</evidence>
<organism evidence="2 3">
    <name type="scientific">Petropleomorpha daqingensis</name>
    <dbReference type="NCBI Taxonomy" id="2026353"/>
    <lineage>
        <taxon>Bacteria</taxon>
        <taxon>Bacillati</taxon>
        <taxon>Actinomycetota</taxon>
        <taxon>Actinomycetes</taxon>
        <taxon>Geodermatophilales</taxon>
        <taxon>Geodermatophilaceae</taxon>
        <taxon>Petropleomorpha</taxon>
    </lineage>
</organism>
<dbReference type="RefSeq" id="WP_246323738.1">
    <property type="nucleotide sequence ID" value="NZ_JACBZT010000001.1"/>
</dbReference>
<accession>A0A853C9C6</accession>
<reference evidence="2 3" key="1">
    <citation type="submission" date="2020-07" db="EMBL/GenBank/DDBJ databases">
        <title>Sequencing the genomes of 1000 actinobacteria strains.</title>
        <authorList>
            <person name="Klenk H.-P."/>
        </authorList>
    </citation>
    <scope>NUCLEOTIDE SEQUENCE [LARGE SCALE GENOMIC DNA]</scope>
    <source>
        <strain evidence="2 3">DSM 104001</strain>
    </source>
</reference>
<dbReference type="InterPro" id="IPR027417">
    <property type="entry name" value="P-loop_NTPase"/>
</dbReference>
<evidence type="ECO:0000313" key="3">
    <source>
        <dbReference type="Proteomes" id="UP000541969"/>
    </source>
</evidence>
<gene>
    <name evidence="2" type="ORF">GGQ55_000195</name>
</gene>
<dbReference type="AlphaFoldDB" id="A0A853C9C6"/>
<keyword evidence="3" id="KW-1185">Reference proteome</keyword>
<protein>
    <recommendedName>
        <fullName evidence="4">AAA domain-containing protein</fullName>
    </recommendedName>
</protein>
<feature type="region of interest" description="Disordered" evidence="1">
    <location>
        <begin position="27"/>
        <end position="68"/>
    </location>
</feature>
<dbReference type="EMBL" id="JACBZT010000001">
    <property type="protein sequence ID" value="NYJ03917.1"/>
    <property type="molecule type" value="Genomic_DNA"/>
</dbReference>